<evidence type="ECO:0000313" key="2">
    <source>
        <dbReference type="EMBL" id="KAF3894764.1"/>
    </source>
</evidence>
<protein>
    <submittedName>
        <fullName evidence="2">Oxidative stress-induced growth inhibitor</fullName>
    </submittedName>
</protein>
<gene>
    <name evidence="2" type="ORF">GY632_3594</name>
</gene>
<comment type="caution">
    <text evidence="2">The sequence shown here is derived from an EMBL/GenBank/DDBJ whole genome shotgun (WGS) entry which is preliminary data.</text>
</comment>
<dbReference type="AlphaFoldDB" id="A0A9P4YFS1"/>
<dbReference type="SUPFAM" id="SSF51905">
    <property type="entry name" value="FAD/NAD(P)-binding domain"/>
    <property type="match status" value="1"/>
</dbReference>
<dbReference type="PANTHER" id="PTHR15192:SF8">
    <property type="entry name" value="FAD_NAD(P)-BINDING DOMAIN-CONTAINING PROTEIN"/>
    <property type="match status" value="1"/>
</dbReference>
<organism evidence="2 3">
    <name type="scientific">Trichophyton interdigitale</name>
    <dbReference type="NCBI Taxonomy" id="101480"/>
    <lineage>
        <taxon>Eukaryota</taxon>
        <taxon>Fungi</taxon>
        <taxon>Dikarya</taxon>
        <taxon>Ascomycota</taxon>
        <taxon>Pezizomycotina</taxon>
        <taxon>Eurotiomycetes</taxon>
        <taxon>Eurotiomycetidae</taxon>
        <taxon>Onygenales</taxon>
        <taxon>Arthrodermataceae</taxon>
        <taxon>Trichophyton</taxon>
    </lineage>
</organism>
<dbReference type="Gene3D" id="3.50.50.60">
    <property type="entry name" value="FAD/NAD(P)-binding domain"/>
    <property type="match status" value="1"/>
</dbReference>
<feature type="region of interest" description="Disordered" evidence="1">
    <location>
        <begin position="481"/>
        <end position="509"/>
    </location>
</feature>
<sequence length="564" mass="62036">MDGQQSGSSFTDAVIVGNGPSALILSYILHGNIPYYNLDSPHPDPILHAKLRDATELLRLDVARLTNHFEASRFSYSTQSLPINSLVDSLVRPFGETDDRESASCVSWHHDPQRAVPHLCLGDALQPGGQWTECPPGTTWDIQSLSYAGMLSLPGYSFYDHYYDTHGVHMPSYTRPSRQAIAEYLAAYPAAVGIGNSIQNGQLVSGVARTDDGFYIASHRIHCKHLVLASGIFTEVKPARPLLQPLLSLPAPPDVSTTEKAPLLVIGSGFSAADIIISAPRDQKIIHIFKWEPETNPSPLRSCHQQAYPEYAGIYKLMKRSTLAKFTTSKPNKRNKSSLSPFLTLVTRDWDHIYEALPNTLVVDVEIDGTEGIVTFRCSDGSTITRRVSGLSYAVGRKGSLAYLDHMLQREILGAGFDQSQDASIAKDTLKSAAMNDLEVANGVFIIGSLTSDSLIRYAYGGCIYAAGKLMERYAQRQVHPTPCDGPVDHTVPGQPQPDLPTTPSPNTPMNILNHTKFNNNKSSNTVPSELRMHRVSSDLKLGSKSDRFGSRRQRPWWAFIFSS</sequence>
<evidence type="ECO:0000313" key="3">
    <source>
        <dbReference type="Proteomes" id="UP000749309"/>
    </source>
</evidence>
<dbReference type="PANTHER" id="PTHR15192">
    <property type="entry name" value="PROTEIN CBG05349"/>
    <property type="match status" value="1"/>
</dbReference>
<dbReference type="InterPro" id="IPR029731">
    <property type="entry name" value="OSGIN1/2"/>
</dbReference>
<name>A0A9P4YFS1_9EURO</name>
<evidence type="ECO:0000256" key="1">
    <source>
        <dbReference type="SAM" id="MobiDB-lite"/>
    </source>
</evidence>
<proteinExistence type="predicted"/>
<accession>A0A9P4YFS1</accession>
<dbReference type="EMBL" id="JAAQVJ010000106">
    <property type="protein sequence ID" value="KAF3894764.1"/>
    <property type="molecule type" value="Genomic_DNA"/>
</dbReference>
<dbReference type="InterPro" id="IPR036188">
    <property type="entry name" value="FAD/NAD-bd_sf"/>
</dbReference>
<feature type="compositionally biased region" description="Pro residues" evidence="1">
    <location>
        <begin position="495"/>
        <end position="507"/>
    </location>
</feature>
<dbReference type="Proteomes" id="UP000749309">
    <property type="component" value="Unassembled WGS sequence"/>
</dbReference>
<reference evidence="2" key="1">
    <citation type="submission" date="2020-03" db="EMBL/GenBank/DDBJ databases">
        <title>Whole Genome Sequence of Trichophyton interdigitale from India.</title>
        <authorList>
            <person name="Kumar P."/>
        </authorList>
    </citation>
    <scope>NUCLEOTIDE SEQUENCE</scope>
    <source>
        <strain evidence="2">UCMS-IGIB-CI14</strain>
    </source>
</reference>